<name>A0A8C4RS16_ERPCA</name>
<dbReference type="CDD" id="cd00190">
    <property type="entry name" value="Tryp_SPc"/>
    <property type="match status" value="1"/>
</dbReference>
<evidence type="ECO:0000256" key="7">
    <source>
        <dbReference type="ARBA" id="ARBA00036320"/>
    </source>
</evidence>
<dbReference type="EC" id="3.4.21.4" evidence="8"/>
<dbReference type="AlphaFoldDB" id="A0A8C4RS16"/>
<dbReference type="InterPro" id="IPR033116">
    <property type="entry name" value="TRYPSIN_SER"/>
</dbReference>
<dbReference type="PANTHER" id="PTHR24264">
    <property type="entry name" value="TRYPSIN-RELATED"/>
    <property type="match status" value="1"/>
</dbReference>
<organism evidence="12 13">
    <name type="scientific">Erpetoichthys calabaricus</name>
    <name type="common">Rope fish</name>
    <name type="synonym">Calamoichthys calabaricus</name>
    <dbReference type="NCBI Taxonomy" id="27687"/>
    <lineage>
        <taxon>Eukaryota</taxon>
        <taxon>Metazoa</taxon>
        <taxon>Chordata</taxon>
        <taxon>Craniata</taxon>
        <taxon>Vertebrata</taxon>
        <taxon>Euteleostomi</taxon>
        <taxon>Actinopterygii</taxon>
        <taxon>Polypteriformes</taxon>
        <taxon>Polypteridae</taxon>
        <taxon>Erpetoichthys</taxon>
    </lineage>
</organism>
<protein>
    <recommendedName>
        <fullName evidence="8">trypsin</fullName>
        <ecNumber evidence="8">3.4.21.4</ecNumber>
    </recommendedName>
</protein>
<evidence type="ECO:0000256" key="8">
    <source>
        <dbReference type="ARBA" id="ARBA00038868"/>
    </source>
</evidence>
<dbReference type="PROSITE" id="PS50240">
    <property type="entry name" value="TRYPSIN_DOM"/>
    <property type="match status" value="1"/>
</dbReference>
<dbReference type="InterPro" id="IPR043504">
    <property type="entry name" value="Peptidase_S1_PA_chymotrypsin"/>
</dbReference>
<keyword evidence="6" id="KW-1015">Disulfide bond</keyword>
<evidence type="ECO:0000256" key="3">
    <source>
        <dbReference type="ARBA" id="ARBA00022729"/>
    </source>
</evidence>
<dbReference type="Proteomes" id="UP000694620">
    <property type="component" value="Chromosome 5"/>
</dbReference>
<dbReference type="GO" id="GO:0005615">
    <property type="term" value="C:extracellular space"/>
    <property type="evidence" value="ECO:0007669"/>
    <property type="project" value="TreeGrafter"/>
</dbReference>
<dbReference type="PANTHER" id="PTHR24264:SF20">
    <property type="entry name" value="TRYPSIN-LIKE"/>
    <property type="match status" value="1"/>
</dbReference>
<sequence>ATNTKNRDTMKQMVILLFMFLIPEGGCVEIIGGWEVKPHSKPYIAFLSTFCGGALIKPNWVLTAAHCHEKNIFVILGAHSLTENEETKQFIRVKSAIIHPQYNPKKYSNDIMLLQLNQNAQLSKSISTVSLPNFGEDVKAGTKCSVAGWGATRNNGSTVDKLREVTVTIIDRDDCNGPNYYEKIEITRNMLCAGNPNGGKDACQGDSGGPLLCDGVYRGIVSFGENCGLPNKPGVYVKNIFSEYLANLFCDNRI</sequence>
<reference evidence="12" key="2">
    <citation type="submission" date="2025-08" db="UniProtKB">
        <authorList>
            <consortium name="Ensembl"/>
        </authorList>
    </citation>
    <scope>IDENTIFICATION</scope>
</reference>
<feature type="signal peptide" evidence="10">
    <location>
        <begin position="1"/>
        <end position="27"/>
    </location>
</feature>
<proteinExistence type="predicted"/>
<keyword evidence="13" id="KW-1185">Reference proteome</keyword>
<dbReference type="InterPro" id="IPR009003">
    <property type="entry name" value="Peptidase_S1_PA"/>
</dbReference>
<feature type="domain" description="Peptidase S1" evidence="11">
    <location>
        <begin position="30"/>
        <end position="238"/>
    </location>
</feature>
<dbReference type="InterPro" id="IPR001314">
    <property type="entry name" value="Peptidase_S1A"/>
</dbReference>
<keyword evidence="4 9" id="KW-0378">Hydrolase</keyword>
<dbReference type="FunFam" id="2.40.10.10:FF:000120">
    <property type="entry name" value="Putative serine protease"/>
    <property type="match status" value="1"/>
</dbReference>
<reference evidence="12" key="1">
    <citation type="submission" date="2021-06" db="EMBL/GenBank/DDBJ databases">
        <authorList>
            <consortium name="Wellcome Sanger Institute Data Sharing"/>
        </authorList>
    </citation>
    <scope>NUCLEOTIDE SEQUENCE [LARGE SCALE GENOMIC DNA]</scope>
</reference>
<evidence type="ECO:0000256" key="6">
    <source>
        <dbReference type="ARBA" id="ARBA00023157"/>
    </source>
</evidence>
<dbReference type="Pfam" id="PF00089">
    <property type="entry name" value="Trypsin"/>
    <property type="match status" value="1"/>
</dbReference>
<dbReference type="SUPFAM" id="SSF50494">
    <property type="entry name" value="Trypsin-like serine proteases"/>
    <property type="match status" value="1"/>
</dbReference>
<gene>
    <name evidence="12" type="primary">LOC114652308</name>
</gene>
<evidence type="ECO:0000256" key="4">
    <source>
        <dbReference type="ARBA" id="ARBA00022801"/>
    </source>
</evidence>
<dbReference type="PROSITE" id="PS00135">
    <property type="entry name" value="TRYPSIN_SER"/>
    <property type="match status" value="1"/>
</dbReference>
<dbReference type="InterPro" id="IPR001254">
    <property type="entry name" value="Trypsin_dom"/>
</dbReference>
<dbReference type="GO" id="GO:0006508">
    <property type="term" value="P:proteolysis"/>
    <property type="evidence" value="ECO:0007669"/>
    <property type="project" value="UniProtKB-KW"/>
</dbReference>
<feature type="chain" id="PRO_5034255743" description="trypsin" evidence="10">
    <location>
        <begin position="28"/>
        <end position="254"/>
    </location>
</feature>
<evidence type="ECO:0000256" key="9">
    <source>
        <dbReference type="RuleBase" id="RU363034"/>
    </source>
</evidence>
<evidence type="ECO:0000313" key="12">
    <source>
        <dbReference type="Ensembl" id="ENSECRP00000005916.1"/>
    </source>
</evidence>
<comment type="catalytic activity">
    <reaction evidence="7">
        <text>Preferential cleavage: Arg-|-Xaa, Lys-|-Xaa.</text>
        <dbReference type="EC" id="3.4.21.4"/>
    </reaction>
</comment>
<dbReference type="GeneTree" id="ENSGT01030000234551"/>
<dbReference type="SMART" id="SM00020">
    <property type="entry name" value="Tryp_SPc"/>
    <property type="match status" value="1"/>
</dbReference>
<comment type="subcellular location">
    <subcellularLocation>
        <location evidence="1">Secreted</location>
        <location evidence="1">Extracellular space</location>
    </subcellularLocation>
</comment>
<keyword evidence="3 10" id="KW-0732">Signal</keyword>
<evidence type="ECO:0000259" key="11">
    <source>
        <dbReference type="PROSITE" id="PS50240"/>
    </source>
</evidence>
<accession>A0A8C4RS16</accession>
<evidence type="ECO:0000256" key="1">
    <source>
        <dbReference type="ARBA" id="ARBA00004239"/>
    </source>
</evidence>
<dbReference type="InterPro" id="IPR050127">
    <property type="entry name" value="Serine_Proteases_S1"/>
</dbReference>
<dbReference type="GO" id="GO:0004252">
    <property type="term" value="F:serine-type endopeptidase activity"/>
    <property type="evidence" value="ECO:0007669"/>
    <property type="project" value="UniProtKB-EC"/>
</dbReference>
<keyword evidence="5 9" id="KW-0720">Serine protease</keyword>
<dbReference type="PROSITE" id="PS00134">
    <property type="entry name" value="TRYPSIN_HIS"/>
    <property type="match status" value="1"/>
</dbReference>
<dbReference type="Gene3D" id="2.40.10.10">
    <property type="entry name" value="Trypsin-like serine proteases"/>
    <property type="match status" value="2"/>
</dbReference>
<evidence type="ECO:0000256" key="5">
    <source>
        <dbReference type="ARBA" id="ARBA00022825"/>
    </source>
</evidence>
<dbReference type="Ensembl" id="ENSECRT00000006015.1">
    <property type="protein sequence ID" value="ENSECRP00000005916.1"/>
    <property type="gene ID" value="ENSECRG00000003944.1"/>
</dbReference>
<reference evidence="12" key="3">
    <citation type="submission" date="2025-09" db="UniProtKB">
        <authorList>
            <consortium name="Ensembl"/>
        </authorList>
    </citation>
    <scope>IDENTIFICATION</scope>
</reference>
<keyword evidence="2 9" id="KW-0645">Protease</keyword>
<evidence type="ECO:0000256" key="2">
    <source>
        <dbReference type="ARBA" id="ARBA00022670"/>
    </source>
</evidence>
<dbReference type="InterPro" id="IPR018114">
    <property type="entry name" value="TRYPSIN_HIS"/>
</dbReference>
<dbReference type="PRINTS" id="PR00722">
    <property type="entry name" value="CHYMOTRYPSIN"/>
</dbReference>
<evidence type="ECO:0000256" key="10">
    <source>
        <dbReference type="SAM" id="SignalP"/>
    </source>
</evidence>
<evidence type="ECO:0000313" key="13">
    <source>
        <dbReference type="Proteomes" id="UP000694620"/>
    </source>
</evidence>